<dbReference type="Pfam" id="PF24980">
    <property type="entry name" value="LSU"/>
    <property type="match status" value="1"/>
</dbReference>
<gene>
    <name evidence="2" type="ORF">RJ640_028348</name>
</gene>
<dbReference type="AlphaFoldDB" id="A0AA88RAG4"/>
<sequence>MAPTIAMPSAETDPQSHDQNRRHTAEEEAALRRRNEELERELKRSLEREEKMKAELQKTWNRLRIAEEAEERLCSQMGELEAEAVDQARAYRARMLALMDQLAAAQVQLQSSPSISISLPAFSSF</sequence>
<protein>
    <submittedName>
        <fullName evidence="2">Uncharacterized protein</fullName>
    </submittedName>
</protein>
<comment type="caution">
    <text evidence="2">The sequence shown here is derived from an EMBL/GenBank/DDBJ whole genome shotgun (WGS) entry which is preliminary data.</text>
</comment>
<name>A0AA88RAG4_9ASTE</name>
<organism evidence="2 3">
    <name type="scientific">Escallonia rubra</name>
    <dbReference type="NCBI Taxonomy" id="112253"/>
    <lineage>
        <taxon>Eukaryota</taxon>
        <taxon>Viridiplantae</taxon>
        <taxon>Streptophyta</taxon>
        <taxon>Embryophyta</taxon>
        <taxon>Tracheophyta</taxon>
        <taxon>Spermatophyta</taxon>
        <taxon>Magnoliopsida</taxon>
        <taxon>eudicotyledons</taxon>
        <taxon>Gunneridae</taxon>
        <taxon>Pentapetalae</taxon>
        <taxon>asterids</taxon>
        <taxon>campanulids</taxon>
        <taxon>Escalloniales</taxon>
        <taxon>Escalloniaceae</taxon>
        <taxon>Escallonia</taxon>
    </lineage>
</organism>
<evidence type="ECO:0000256" key="1">
    <source>
        <dbReference type="SAM" id="MobiDB-lite"/>
    </source>
</evidence>
<dbReference type="PANTHER" id="PTHR34283:SF1">
    <property type="entry name" value="PROTEIN RESPONSE TO LOW SULFUR 1"/>
    <property type="match status" value="1"/>
</dbReference>
<reference evidence="2" key="1">
    <citation type="submission" date="2022-12" db="EMBL/GenBank/DDBJ databases">
        <title>Draft genome assemblies for two species of Escallonia (Escalloniales).</title>
        <authorList>
            <person name="Chanderbali A."/>
            <person name="Dervinis C."/>
            <person name="Anghel I."/>
            <person name="Soltis D."/>
            <person name="Soltis P."/>
            <person name="Zapata F."/>
        </authorList>
    </citation>
    <scope>NUCLEOTIDE SEQUENCE</scope>
    <source>
        <strain evidence="2">UCBG92.1500</strain>
        <tissue evidence="2">Leaf</tissue>
    </source>
</reference>
<dbReference type="Proteomes" id="UP001187471">
    <property type="component" value="Unassembled WGS sequence"/>
</dbReference>
<feature type="region of interest" description="Disordered" evidence="1">
    <location>
        <begin position="1"/>
        <end position="36"/>
    </location>
</feature>
<dbReference type="InterPro" id="IPR039282">
    <property type="entry name" value="LSU"/>
</dbReference>
<evidence type="ECO:0000313" key="2">
    <source>
        <dbReference type="EMBL" id="KAK2972820.1"/>
    </source>
</evidence>
<feature type="compositionally biased region" description="Basic and acidic residues" evidence="1">
    <location>
        <begin position="14"/>
        <end position="36"/>
    </location>
</feature>
<keyword evidence="3" id="KW-1185">Reference proteome</keyword>
<dbReference type="GO" id="GO:0098869">
    <property type="term" value="P:cellular oxidant detoxification"/>
    <property type="evidence" value="ECO:0007669"/>
    <property type="project" value="InterPro"/>
</dbReference>
<dbReference type="EMBL" id="JAVXUO010002486">
    <property type="protein sequence ID" value="KAK2972820.1"/>
    <property type="molecule type" value="Genomic_DNA"/>
</dbReference>
<accession>A0AA88RAG4</accession>
<dbReference type="PANTHER" id="PTHR34283">
    <property type="entry name" value="PROTEIN RESPONSE TO LOW SULFUR 1"/>
    <property type="match status" value="1"/>
</dbReference>
<proteinExistence type="predicted"/>
<evidence type="ECO:0000313" key="3">
    <source>
        <dbReference type="Proteomes" id="UP001187471"/>
    </source>
</evidence>